<comment type="caution">
    <text evidence="10">The sequence shown here is derived from an EMBL/GenBank/DDBJ whole genome shotgun (WGS) entry which is preliminary data.</text>
</comment>
<dbReference type="Proteomes" id="UP000255283">
    <property type="component" value="Unassembled WGS sequence"/>
</dbReference>
<evidence type="ECO:0000256" key="6">
    <source>
        <dbReference type="ARBA" id="ARBA00023237"/>
    </source>
</evidence>
<dbReference type="SUPFAM" id="SSF49464">
    <property type="entry name" value="Carboxypeptidase regulatory domain-like"/>
    <property type="match status" value="1"/>
</dbReference>
<feature type="signal peptide" evidence="8">
    <location>
        <begin position="1"/>
        <end position="23"/>
    </location>
</feature>
<dbReference type="Gene3D" id="2.40.170.20">
    <property type="entry name" value="TonB-dependent receptor, beta-barrel domain"/>
    <property type="match status" value="1"/>
</dbReference>
<keyword evidence="10" id="KW-0675">Receptor</keyword>
<dbReference type="InterPro" id="IPR012910">
    <property type="entry name" value="Plug_dom"/>
</dbReference>
<dbReference type="InterPro" id="IPR039426">
    <property type="entry name" value="TonB-dep_rcpt-like"/>
</dbReference>
<dbReference type="InterPro" id="IPR008969">
    <property type="entry name" value="CarboxyPept-like_regulatory"/>
</dbReference>
<evidence type="ECO:0000256" key="8">
    <source>
        <dbReference type="SAM" id="SignalP"/>
    </source>
</evidence>
<dbReference type="Pfam" id="PF07715">
    <property type="entry name" value="Plug"/>
    <property type="match status" value="1"/>
</dbReference>
<protein>
    <submittedName>
        <fullName evidence="10">Enterobactin outer-membrane receptor</fullName>
    </submittedName>
</protein>
<dbReference type="NCBIfam" id="TIGR04057">
    <property type="entry name" value="SusC_RagA_signa"/>
    <property type="match status" value="1"/>
</dbReference>
<dbReference type="InterPro" id="IPR023997">
    <property type="entry name" value="TonB-dep_OMP_SusC/RagA_CS"/>
</dbReference>
<evidence type="ECO:0000259" key="9">
    <source>
        <dbReference type="Pfam" id="PF07715"/>
    </source>
</evidence>
<dbReference type="InterPro" id="IPR023996">
    <property type="entry name" value="TonB-dep_OMP_SusC/RagA"/>
</dbReference>
<evidence type="ECO:0000256" key="7">
    <source>
        <dbReference type="PROSITE-ProRule" id="PRU01360"/>
    </source>
</evidence>
<accession>A0AAQ1UNZ1</accession>
<evidence type="ECO:0000256" key="5">
    <source>
        <dbReference type="ARBA" id="ARBA00023136"/>
    </source>
</evidence>
<dbReference type="Gene3D" id="2.170.130.10">
    <property type="entry name" value="TonB-dependent receptor, plug domain"/>
    <property type="match status" value="1"/>
</dbReference>
<proteinExistence type="inferred from homology"/>
<evidence type="ECO:0000313" key="10">
    <source>
        <dbReference type="EMBL" id="SUB96475.1"/>
    </source>
</evidence>
<dbReference type="InterPro" id="IPR036942">
    <property type="entry name" value="Beta-barrel_TonB_sf"/>
</dbReference>
<dbReference type="GO" id="GO:0009279">
    <property type="term" value="C:cell outer membrane"/>
    <property type="evidence" value="ECO:0007669"/>
    <property type="project" value="UniProtKB-SubCell"/>
</dbReference>
<dbReference type="PROSITE" id="PS52016">
    <property type="entry name" value="TONB_DEPENDENT_REC_3"/>
    <property type="match status" value="1"/>
</dbReference>
<organism evidence="10 11">
    <name type="scientific">Segatella buccae</name>
    <dbReference type="NCBI Taxonomy" id="28126"/>
    <lineage>
        <taxon>Bacteria</taxon>
        <taxon>Pseudomonadati</taxon>
        <taxon>Bacteroidota</taxon>
        <taxon>Bacteroidia</taxon>
        <taxon>Bacteroidales</taxon>
        <taxon>Prevotellaceae</taxon>
        <taxon>Segatella</taxon>
    </lineage>
</organism>
<evidence type="ECO:0000256" key="1">
    <source>
        <dbReference type="ARBA" id="ARBA00004571"/>
    </source>
</evidence>
<evidence type="ECO:0000256" key="3">
    <source>
        <dbReference type="ARBA" id="ARBA00022452"/>
    </source>
</evidence>
<evidence type="ECO:0000256" key="2">
    <source>
        <dbReference type="ARBA" id="ARBA00022448"/>
    </source>
</evidence>
<keyword evidence="3 7" id="KW-1134">Transmembrane beta strand</keyword>
<comment type="subcellular location">
    <subcellularLocation>
        <location evidence="1 7">Cell outer membrane</location>
        <topology evidence="1 7">Multi-pass membrane protein</topology>
    </subcellularLocation>
</comment>
<keyword evidence="8" id="KW-0732">Signal</keyword>
<dbReference type="AlphaFoldDB" id="A0AAQ1UNZ1"/>
<dbReference type="InterPro" id="IPR037066">
    <property type="entry name" value="Plug_dom_sf"/>
</dbReference>
<name>A0AAQ1UNZ1_9BACT</name>
<gene>
    <name evidence="10" type="primary">fepA_2</name>
    <name evidence="10" type="ORF">NCTC13063_02233</name>
</gene>
<feature type="chain" id="PRO_5042879691" evidence="8">
    <location>
        <begin position="24"/>
        <end position="1103"/>
    </location>
</feature>
<keyword evidence="5 7" id="KW-0472">Membrane</keyword>
<reference evidence="10 11" key="1">
    <citation type="submission" date="2018-06" db="EMBL/GenBank/DDBJ databases">
        <authorList>
            <consortium name="Pathogen Informatics"/>
            <person name="Doyle S."/>
        </authorList>
    </citation>
    <scope>NUCLEOTIDE SEQUENCE [LARGE SCALE GENOMIC DNA]</scope>
    <source>
        <strain evidence="10 11">NCTC13063</strain>
    </source>
</reference>
<comment type="similarity">
    <text evidence="7">Belongs to the TonB-dependent receptor family.</text>
</comment>
<feature type="domain" description="TonB-dependent receptor plug" evidence="9">
    <location>
        <begin position="122"/>
        <end position="250"/>
    </location>
</feature>
<dbReference type="NCBIfam" id="TIGR04056">
    <property type="entry name" value="OMP_RagA_SusC"/>
    <property type="match status" value="1"/>
</dbReference>
<evidence type="ECO:0000313" key="11">
    <source>
        <dbReference type="Proteomes" id="UP000255283"/>
    </source>
</evidence>
<evidence type="ECO:0000256" key="4">
    <source>
        <dbReference type="ARBA" id="ARBA00022692"/>
    </source>
</evidence>
<keyword evidence="4 7" id="KW-0812">Transmembrane</keyword>
<keyword evidence="2 7" id="KW-0813">Transport</keyword>
<dbReference type="SUPFAM" id="SSF56935">
    <property type="entry name" value="Porins"/>
    <property type="match status" value="1"/>
</dbReference>
<sequence length="1103" mass="122270">MSMKKTTLFIWMLLCLLVTTVQAQNKQSDEDVLVDITIVDSNGDGLPGSTAKVSGRPVAVVTDADGKVSFWVHRGDKITLSYLGMQSRVLVANKPISGKITLQDEENTLDQVVVNGYQRTTKRRVTGSVATIDASDLKGKPLDNLDMMLQGKVAGVDIKAVSGRPGEAAKIRIRGTNTITGNADPLWVVDGVPLQRDIPKIETSQVRSGDFSDIFSKGISGINPNDIESVTVLKDASAAAIYGSRAAGGVIVVTTKRGTEGKMQVNYSTNLSLTTSPPRSADLMTSKEKLAWEQELWDEFSQAKFAKGETYPVIGAVGMIRSGYGRYAGMTREQQDAEIAKLGETNTDWFKQLFRNSFSHSHYLSLSGGGKRSTYYVSMGYENNLGLVKRTSYDRYNLNSKLDITANERIKLGVSVDVSWQKSNGSALGDNPFKYAYFANPYEKPYNADGSYAPDNTFKAIQDINGAPTTQMPGNGYNIMRELDHTSNVAKNLNVTSILNLSVKLLDNLTFEGLASYGYTNSNDENINDKDTYAAWIDRPFEGSSTVSKRTYSSIFQSSTYNYNYNLRGQLNFFHTFHKRHYLSALLGTEIRGQYAKGIFAKRYGYDRVSGNTSMPTFPAGTKVTEADLKRYAAIIDALSGQNISEDRFASFYLSLDYVLNNRYVASFTARTDGSNNFGSKEQFNPTGSLGLSWNVDQEEFMKPLKPVISSLSIRTAMGYTGNINKTVYPQLVMDYYSRFRQSDDDYYRMGWIKNAPNPLLRWEKTRDMKLSLDLGMFNERLRLGAEFYSRRTYDAVSSVRVPYTTGFSDQVFNTSTLENMGMEFSLSAKVLKTKDWSASLSTNISYNRNKLVKYTPPTSGLANGQYQGYPLGSIFGGRITGIDEQTGLYTFQRRPDAVFNTVNDYRNANNYLYYLGTSNAPTTGGYSINVSYKDFSLNLGGSFSLGGKILNDITPYTSYSDISGQKLETVPSHLNDLYAHHLNVRRGVVNRWTPSNPRTDANPRILDAYGANLGLQNYVPASSQINNSAMLENVSYFKLNTVSASYAFREKLIKCVGLRSLALSLTVNNLFTLTNYSGIDPETPGAVYPLARTFTFGLSIGL</sequence>
<keyword evidence="6 7" id="KW-0998">Cell outer membrane</keyword>
<dbReference type="RefSeq" id="WP_004343353.1">
    <property type="nucleotide sequence ID" value="NZ_DBFWLE010000014.1"/>
</dbReference>
<dbReference type="EMBL" id="UGTJ01000002">
    <property type="protein sequence ID" value="SUB96475.1"/>
    <property type="molecule type" value="Genomic_DNA"/>
</dbReference>